<keyword evidence="6 9" id="KW-0456">Lyase</keyword>
<evidence type="ECO:0000256" key="5">
    <source>
        <dbReference type="ARBA" id="ARBA00022833"/>
    </source>
</evidence>
<dbReference type="GeneID" id="68288090"/>
<keyword evidence="2" id="KW-0479">Metal-binding</keyword>
<reference evidence="11 12" key="1">
    <citation type="submission" date="2021-01" db="EMBL/GenBank/DDBJ databases">
        <title>Cercospora kikuchii MAFF 305040 whole genome shotgun sequence.</title>
        <authorList>
            <person name="Kashiwa T."/>
            <person name="Suzuki T."/>
        </authorList>
    </citation>
    <scope>NUCLEOTIDE SEQUENCE [LARGE SCALE GENOMIC DNA]</scope>
    <source>
        <strain evidence="11 12">MAFF 305040</strain>
    </source>
</reference>
<comment type="caution">
    <text evidence="11">The sequence shown here is derived from an EMBL/GenBank/DDBJ whole genome shotgun (WGS) entry which is preliminary data.</text>
</comment>
<evidence type="ECO:0000256" key="7">
    <source>
        <dbReference type="ARBA" id="ARBA00036832"/>
    </source>
</evidence>
<keyword evidence="5" id="KW-0862">Zinc</keyword>
<dbReference type="RefSeq" id="XP_044653611.1">
    <property type="nucleotide sequence ID" value="XM_044797676.1"/>
</dbReference>
<dbReference type="InterPro" id="IPR006680">
    <property type="entry name" value="Amidohydro-rel"/>
</dbReference>
<evidence type="ECO:0000256" key="8">
    <source>
        <dbReference type="ARBA" id="ARBA00038889"/>
    </source>
</evidence>
<evidence type="ECO:0000313" key="12">
    <source>
        <dbReference type="Proteomes" id="UP000825890"/>
    </source>
</evidence>
<dbReference type="PROSITE" id="PS00758">
    <property type="entry name" value="ARGE_DAPE_CPG2_1"/>
    <property type="match status" value="1"/>
</dbReference>
<dbReference type="EMBL" id="BOLY01000002">
    <property type="protein sequence ID" value="GIZ39124.1"/>
    <property type="molecule type" value="Genomic_DNA"/>
</dbReference>
<sequence length="399" mass="44782">MEPILLTAHQDVVPEEGGDLDPWETPTSVVPGIDVVFQKLLGSIIPKADKIDVHHHWVPPEYADAVGFEGDPSGWPRPQWSLESSEELMKRAGIKKSILSITAPGACILKGKQSWDLARTLNTKAAEIRDSKPDTFGFFLTLGNILDTNEALAEIAYGFDELEADGVCLFTRYDSDENFGDPNKYLGHREFGPIWKELNRRKAVVFVHPTHPRDISRANFLLYQPIVDYPHETTRTAMDMLLSGTRSEFPDCQVILSHAGGTLPYLIPRVEALLVSGHHQQVGLVLIPTERILRDYRSFHFDIALSTSNATIKTLLETGVPKENILFGSDFPYAPESAYPAFLKHWQEADISSEQRRKVHSENAVRLFEKAGVKGEEDVEVVWGEGSRYHAPLSQFKRV</sequence>
<dbReference type="SUPFAM" id="SSF51556">
    <property type="entry name" value="Metallo-dependent hydrolases"/>
    <property type="match status" value="1"/>
</dbReference>
<evidence type="ECO:0000256" key="6">
    <source>
        <dbReference type="ARBA" id="ARBA00023239"/>
    </source>
</evidence>
<proteinExistence type="inferred from homology"/>
<evidence type="ECO:0000256" key="1">
    <source>
        <dbReference type="ARBA" id="ARBA00005871"/>
    </source>
</evidence>
<dbReference type="PANTHER" id="PTHR21240">
    <property type="entry name" value="2-AMINO-3-CARBOXYLMUCONATE-6-SEMIALDEHYDE DECARBOXYLASE"/>
    <property type="match status" value="1"/>
</dbReference>
<dbReference type="Proteomes" id="UP000825890">
    <property type="component" value="Unassembled WGS sequence"/>
</dbReference>
<protein>
    <recommendedName>
        <fullName evidence="8">6-methylsalicylate decarboxylase</fullName>
        <ecNumber evidence="8">4.1.1.52</ecNumber>
    </recommendedName>
</protein>
<feature type="domain" description="Amidohydrolase-related" evidence="10">
    <location>
        <begin position="51"/>
        <end position="368"/>
    </location>
</feature>
<dbReference type="GO" id="GO:0005829">
    <property type="term" value="C:cytosol"/>
    <property type="evidence" value="ECO:0007669"/>
    <property type="project" value="TreeGrafter"/>
</dbReference>
<dbReference type="GO" id="GO:0047596">
    <property type="term" value="F:6-methylsalicylate decarboxylase activity"/>
    <property type="evidence" value="ECO:0007669"/>
    <property type="project" value="UniProtKB-EC"/>
</dbReference>
<dbReference type="AlphaFoldDB" id="A0A9P3CA23"/>
<dbReference type="Gene3D" id="3.20.20.140">
    <property type="entry name" value="Metal-dependent hydrolases"/>
    <property type="match status" value="1"/>
</dbReference>
<dbReference type="InterPro" id="IPR032466">
    <property type="entry name" value="Metal_Hydrolase"/>
</dbReference>
<dbReference type="GO" id="GO:0016787">
    <property type="term" value="F:hydrolase activity"/>
    <property type="evidence" value="ECO:0007669"/>
    <property type="project" value="InterPro"/>
</dbReference>
<dbReference type="GO" id="GO:0019748">
    <property type="term" value="P:secondary metabolic process"/>
    <property type="evidence" value="ECO:0007669"/>
    <property type="project" value="TreeGrafter"/>
</dbReference>
<dbReference type="InterPro" id="IPR001261">
    <property type="entry name" value="ArgE/DapE_CS"/>
</dbReference>
<comment type="catalytic activity">
    <reaction evidence="7">
        <text>6-methylsalicylate + H(+) = 3-methylphenol + CO2</text>
        <dbReference type="Rhea" id="RHEA:23112"/>
        <dbReference type="ChEBI" id="CHEBI:15378"/>
        <dbReference type="ChEBI" id="CHEBI:16526"/>
        <dbReference type="ChEBI" id="CHEBI:17231"/>
        <dbReference type="ChEBI" id="CHEBI:36658"/>
        <dbReference type="EC" id="4.1.1.52"/>
    </reaction>
    <physiologicalReaction direction="left-to-right" evidence="7">
        <dbReference type="Rhea" id="RHEA:23113"/>
    </physiologicalReaction>
</comment>
<evidence type="ECO:0000256" key="4">
    <source>
        <dbReference type="ARBA" id="ARBA00022801"/>
    </source>
</evidence>
<accession>A0A9P3CA23</accession>
<dbReference type="PANTHER" id="PTHR21240:SF29">
    <property type="entry name" value="AMIDOHYDROLASE-RELATED DOMAIN-CONTAINING PROTEIN"/>
    <property type="match status" value="1"/>
</dbReference>
<keyword evidence="3 9" id="KW-0210">Decarboxylase</keyword>
<dbReference type="GO" id="GO:0046872">
    <property type="term" value="F:metal ion binding"/>
    <property type="evidence" value="ECO:0007669"/>
    <property type="project" value="UniProtKB-KW"/>
</dbReference>
<evidence type="ECO:0000259" key="10">
    <source>
        <dbReference type="Pfam" id="PF04909"/>
    </source>
</evidence>
<gene>
    <name evidence="11" type="ORF">CKM354_000251500</name>
</gene>
<name>A0A9P3CA23_9PEZI</name>
<keyword evidence="12" id="KW-1185">Reference proteome</keyword>
<evidence type="ECO:0000256" key="9">
    <source>
        <dbReference type="RuleBase" id="RU366045"/>
    </source>
</evidence>
<dbReference type="InterPro" id="IPR032465">
    <property type="entry name" value="ACMSD"/>
</dbReference>
<dbReference type="Pfam" id="PF04909">
    <property type="entry name" value="Amidohydro_2"/>
    <property type="match status" value="1"/>
</dbReference>
<comment type="similarity">
    <text evidence="1">Belongs to the metallo-dependent hydrolases superfamily. ACMSD family.</text>
</comment>
<dbReference type="OrthoDB" id="2832284at2759"/>
<evidence type="ECO:0000313" key="11">
    <source>
        <dbReference type="EMBL" id="GIZ39124.1"/>
    </source>
</evidence>
<organism evidence="11 12">
    <name type="scientific">Cercospora kikuchii</name>
    <dbReference type="NCBI Taxonomy" id="84275"/>
    <lineage>
        <taxon>Eukaryota</taxon>
        <taxon>Fungi</taxon>
        <taxon>Dikarya</taxon>
        <taxon>Ascomycota</taxon>
        <taxon>Pezizomycotina</taxon>
        <taxon>Dothideomycetes</taxon>
        <taxon>Dothideomycetidae</taxon>
        <taxon>Mycosphaerellales</taxon>
        <taxon>Mycosphaerellaceae</taxon>
        <taxon>Cercospora</taxon>
    </lineage>
</organism>
<dbReference type="EC" id="4.1.1.52" evidence="8"/>
<keyword evidence="4" id="KW-0378">Hydrolase</keyword>
<evidence type="ECO:0000256" key="3">
    <source>
        <dbReference type="ARBA" id="ARBA00022793"/>
    </source>
</evidence>
<evidence type="ECO:0000256" key="2">
    <source>
        <dbReference type="ARBA" id="ARBA00022723"/>
    </source>
</evidence>